<organism evidence="11">
    <name type="scientific">Entamoeba histolytica</name>
    <dbReference type="NCBI Taxonomy" id="5759"/>
    <lineage>
        <taxon>Eukaryota</taxon>
        <taxon>Amoebozoa</taxon>
        <taxon>Evosea</taxon>
        <taxon>Archamoebae</taxon>
        <taxon>Mastigamoebida</taxon>
        <taxon>Entamoebidae</taxon>
        <taxon>Entamoeba</taxon>
    </lineage>
</organism>
<name>A0A060N483_ENTHI</name>
<keyword evidence="5" id="KW-0677">Repeat</keyword>
<dbReference type="SMART" id="SM00320">
    <property type="entry name" value="WD40"/>
    <property type="match status" value="5"/>
</dbReference>
<dbReference type="InterPro" id="IPR017383">
    <property type="entry name" value="ARPC1"/>
</dbReference>
<keyword evidence="7 8" id="KW-0206">Cytoskeleton</keyword>
<dbReference type="GO" id="GO:0034314">
    <property type="term" value="P:Arp2/3 complex-mediated actin nucleation"/>
    <property type="evidence" value="ECO:0007669"/>
    <property type="project" value="UniProtKB-UniRule"/>
</dbReference>
<dbReference type="VEuPathDB" id="AmoebaDB:EHI5A_027080"/>
<evidence type="ECO:0000256" key="9">
    <source>
        <dbReference type="PROSITE-ProRule" id="PRU00221"/>
    </source>
</evidence>
<evidence type="ECO:0000259" key="10">
    <source>
        <dbReference type="Pfam" id="PF12894"/>
    </source>
</evidence>
<dbReference type="PROSITE" id="PS50294">
    <property type="entry name" value="WD_REPEATS_REGION"/>
    <property type="match status" value="1"/>
</dbReference>
<evidence type="ECO:0000256" key="8">
    <source>
        <dbReference type="PIRNR" id="PIRNR038093"/>
    </source>
</evidence>
<evidence type="ECO:0000256" key="5">
    <source>
        <dbReference type="ARBA" id="ARBA00022737"/>
    </source>
</evidence>
<dbReference type="InterPro" id="IPR036322">
    <property type="entry name" value="WD40_repeat_dom_sf"/>
</dbReference>
<keyword evidence="4 9" id="KW-0853">WD repeat</keyword>
<dbReference type="SUPFAM" id="SSF50978">
    <property type="entry name" value="WD40 repeat-like"/>
    <property type="match status" value="1"/>
</dbReference>
<dbReference type="Gene3D" id="2.130.10.10">
    <property type="entry name" value="YVTN repeat-like/Quinoprotein amine dehydrogenase"/>
    <property type="match status" value="1"/>
</dbReference>
<dbReference type="PANTHER" id="PTHR10709">
    <property type="entry name" value="ACTIN-RELATED PROTEIN 2/3 COMPLEX SUBUNIT 1"/>
    <property type="match status" value="1"/>
</dbReference>
<dbReference type="PIRSF" id="PIRSF038093">
    <property type="entry name" value="ARP2/3_su1"/>
    <property type="match status" value="1"/>
</dbReference>
<accession>A0A060N483</accession>
<dbReference type="InterPro" id="IPR001680">
    <property type="entry name" value="WD40_rpt"/>
</dbReference>
<evidence type="ECO:0000256" key="2">
    <source>
        <dbReference type="ARBA" id="ARBA00006260"/>
    </source>
</evidence>
<evidence type="ECO:0000256" key="6">
    <source>
        <dbReference type="ARBA" id="ARBA00023203"/>
    </source>
</evidence>
<dbReference type="Pfam" id="PF12894">
    <property type="entry name" value="ANAPC4_WD40"/>
    <property type="match status" value="1"/>
</dbReference>
<dbReference type="VEuPathDB" id="AmoebaDB:EHI_094120"/>
<dbReference type="AlphaFoldDB" id="A0A060N483"/>
<dbReference type="Pfam" id="PF00400">
    <property type="entry name" value="WD40"/>
    <property type="match status" value="2"/>
</dbReference>
<dbReference type="GO" id="GO:0051015">
    <property type="term" value="F:actin filament binding"/>
    <property type="evidence" value="ECO:0007669"/>
    <property type="project" value="TreeGrafter"/>
</dbReference>
<proteinExistence type="evidence at transcript level"/>
<sequence>MSAPKSFHLCDNIGCHCWNVDATKIAYSPCSKEIIVASFDGNKFTTEAKLNEHDARVTGIDWAAQSNKIVSCSEDRNAYVWTQNENGEWVPVLVLLRIDFAATDIKWSPNESKFACASGNKLVAVCRFNEESNWWASDHVKKFKSTVTKVAWSPDSLTVAAASTDFKARIFNAFNKTLDPKGSYSPFSEEDISSPKCKFGTFLFETEANGWVHSVAYTPSGTTVVFVSHDSSISFIEANNGKPTVQTIKCKTLPFLDVLCISDNKVVAVGHHFNPCLFERGDDGWKFVKELDQKQAPKSTGTMSAMDHFKSLSSRGTAAVKSAVEEITTTHKNTVTCIRPMKYDEAWNVLKFSTSGMDGNIAIWKA</sequence>
<dbReference type="InterPro" id="IPR015943">
    <property type="entry name" value="WD40/YVTN_repeat-like_dom_sf"/>
</dbReference>
<protein>
    <recommendedName>
        <fullName evidence="8">Actin-related protein 2/3 complex subunit</fullName>
    </recommendedName>
</protein>
<keyword evidence="3 8" id="KW-0963">Cytoplasm</keyword>
<comment type="function">
    <text evidence="8">Functions as component of the Arp2/3 complex which is involved in regulation of actin polymerization and together with an activating nucleation-promoting factor (NPF) mediates the formation of branched actin networks.</text>
</comment>
<dbReference type="PROSITE" id="PS50082">
    <property type="entry name" value="WD_REPEATS_2"/>
    <property type="match status" value="1"/>
</dbReference>
<keyword evidence="6 8" id="KW-0009">Actin-binding</keyword>
<dbReference type="InterPro" id="IPR024977">
    <property type="entry name" value="Apc4-like_WD40_dom"/>
</dbReference>
<comment type="subcellular location">
    <subcellularLocation>
        <location evidence="1">Cytoplasm</location>
        <location evidence="1">Cytoskeleton</location>
    </subcellularLocation>
</comment>
<comment type="similarity">
    <text evidence="2 8">Belongs to the WD repeat ARPC1 family.</text>
</comment>
<dbReference type="FunFam" id="2.130.10.10:FF:001331">
    <property type="entry name" value="Actin-related protein 2/3 complex subunit"/>
    <property type="match status" value="1"/>
</dbReference>
<dbReference type="PANTHER" id="PTHR10709:SF2">
    <property type="entry name" value="ACTIN-RELATED PROTEIN 2_3 COMPLEX SUBUNIT"/>
    <property type="match status" value="1"/>
</dbReference>
<evidence type="ECO:0000256" key="4">
    <source>
        <dbReference type="ARBA" id="ARBA00022574"/>
    </source>
</evidence>
<evidence type="ECO:0000256" key="3">
    <source>
        <dbReference type="ARBA" id="ARBA00022490"/>
    </source>
</evidence>
<reference evidence="11" key="1">
    <citation type="submission" date="2012-06" db="EMBL/GenBank/DDBJ databases">
        <title>Short 5' UTR of Entamoeba genes.</title>
        <authorList>
            <person name="Hiranuka K."/>
            <person name="Kumagai M."/>
            <person name="Wakaguri H."/>
            <person name="Suzuki Y."/>
            <person name="Sugano S."/>
            <person name="Watanabe J."/>
            <person name="Makioka A."/>
        </authorList>
    </citation>
    <scope>NUCLEOTIDE SEQUENCE</scope>
    <source>
        <strain evidence="11">HM-1:IMSS</strain>
    </source>
</reference>
<feature type="repeat" description="WD" evidence="9">
    <location>
        <begin position="50"/>
        <end position="81"/>
    </location>
</feature>
<evidence type="ECO:0000313" key="11">
    <source>
        <dbReference type="EMBL" id="BAN37576.1"/>
    </source>
</evidence>
<dbReference type="GO" id="GO:0005885">
    <property type="term" value="C:Arp2/3 protein complex"/>
    <property type="evidence" value="ECO:0007669"/>
    <property type="project" value="UniProtKB-UniRule"/>
</dbReference>
<dbReference type="EMBL" id="AK418833">
    <property type="protein sequence ID" value="BAN37576.1"/>
    <property type="molecule type" value="mRNA"/>
</dbReference>
<feature type="domain" description="Anaphase-promoting complex subunit 4-like WD40" evidence="10">
    <location>
        <begin position="106"/>
        <end position="177"/>
    </location>
</feature>
<evidence type="ECO:0000256" key="7">
    <source>
        <dbReference type="ARBA" id="ARBA00023212"/>
    </source>
</evidence>
<evidence type="ECO:0000256" key="1">
    <source>
        <dbReference type="ARBA" id="ARBA00004245"/>
    </source>
</evidence>